<evidence type="ECO:0000256" key="3">
    <source>
        <dbReference type="PROSITE-ProRule" id="PRU00023"/>
    </source>
</evidence>
<dbReference type="Gene3D" id="1.25.40.20">
    <property type="entry name" value="Ankyrin repeat-containing domain"/>
    <property type="match status" value="2"/>
</dbReference>
<feature type="repeat" description="ANK" evidence="3">
    <location>
        <begin position="541"/>
        <end position="566"/>
    </location>
</feature>
<dbReference type="Proteomes" id="UP000191342">
    <property type="component" value="Unassembled WGS sequence"/>
</dbReference>
<evidence type="ECO:0000256" key="1">
    <source>
        <dbReference type="ARBA" id="ARBA00022737"/>
    </source>
</evidence>
<reference evidence="7" key="1">
    <citation type="journal article" date="2017" name="Nat. Microbiol.">
        <title>Global analysis of biosynthetic gene clusters reveals vast potential of secondary metabolite production in Penicillium species.</title>
        <authorList>
            <person name="Nielsen J.C."/>
            <person name="Grijseels S."/>
            <person name="Prigent S."/>
            <person name="Ji B."/>
            <person name="Dainat J."/>
            <person name="Nielsen K.F."/>
            <person name="Frisvad J.C."/>
            <person name="Workman M."/>
            <person name="Nielsen J."/>
        </authorList>
    </citation>
    <scope>NUCLEOTIDE SEQUENCE [LARGE SCALE GENOMIC DNA]</scope>
    <source>
        <strain evidence="7">IBT 14082</strain>
    </source>
</reference>
<dbReference type="InterPro" id="IPR054471">
    <property type="entry name" value="GPIID_WHD"/>
</dbReference>
<dbReference type="STRING" id="254877.A0A1V6SMH1"/>
<comment type="caution">
    <text evidence="6">The sequence shown here is derived from an EMBL/GenBank/DDBJ whole genome shotgun (WGS) entry which is preliminary data.</text>
</comment>
<proteinExistence type="predicted"/>
<keyword evidence="1" id="KW-0677">Repeat</keyword>
<feature type="region of interest" description="Disordered" evidence="4">
    <location>
        <begin position="740"/>
        <end position="760"/>
    </location>
</feature>
<dbReference type="SUPFAM" id="SSF48403">
    <property type="entry name" value="Ankyrin repeat"/>
    <property type="match status" value="1"/>
</dbReference>
<dbReference type="EMBL" id="MLQL01000033">
    <property type="protein sequence ID" value="OQE15156.1"/>
    <property type="molecule type" value="Genomic_DNA"/>
</dbReference>
<dbReference type="PANTHER" id="PTHR24201">
    <property type="entry name" value="ANK_REP_REGION DOMAIN-CONTAINING PROTEIN"/>
    <property type="match status" value="1"/>
</dbReference>
<dbReference type="SMART" id="SM00248">
    <property type="entry name" value="ANK"/>
    <property type="match status" value="10"/>
</dbReference>
<evidence type="ECO:0000256" key="4">
    <source>
        <dbReference type="SAM" id="MobiDB-lite"/>
    </source>
</evidence>
<organism evidence="6 7">
    <name type="scientific">Penicillium flavigenum</name>
    <dbReference type="NCBI Taxonomy" id="254877"/>
    <lineage>
        <taxon>Eukaryota</taxon>
        <taxon>Fungi</taxon>
        <taxon>Dikarya</taxon>
        <taxon>Ascomycota</taxon>
        <taxon>Pezizomycotina</taxon>
        <taxon>Eurotiomycetes</taxon>
        <taxon>Eurotiomycetidae</taxon>
        <taxon>Eurotiales</taxon>
        <taxon>Aspergillaceae</taxon>
        <taxon>Penicillium</taxon>
    </lineage>
</organism>
<dbReference type="PANTHER" id="PTHR24201:SF16">
    <property type="entry name" value="ANKYRIN-1-LIKE-RELATED"/>
    <property type="match status" value="1"/>
</dbReference>
<sequence length="785" mass="86448">MPSLSHRFRKIKSTGTTTFKRVLHSRSQLDNPHTQNIGPTDTPHVDEVILTQPISGDEINLVIHNRVQEMGDRLQLKVTNERFFAISFCSSLIGRISGISYTNARVQEIIHTLPRTVDEAYENILARSPDQEKAKRLLHIVVSAVRPMTLKEMRIALSIRPTDRTYEDLDLESETRFPAVVRNLCGLFMTVIDSKIYLLRQTAKEFLVKKAETGDTLIPRTELRSSTNYSTVENRPHSDIAFSRWNHSLVPIESSSILNEICIAYLLFEDFESCSNPKQNVGKYTQEHVFLEYAAENWAEHFRKAASERQSVTLEPVIEVCRVGSWRFNMWFSINHESNSYLPWDWKESHFCDLLLASYFGLDLRVKAIIDATGLDTTGQGLSDKESRFCRSALTLAAQGGHERVVNLLLDAGVGGEPSGINGGSDEPLEEPLKNAAKNGHVRGTLSETAENGHEAVVKLLLASGANAEGDSRYGSPLLSAAERGHLEIVRLLLKQEGIDPTRQNATGNTPLILAATGGHDTLVKLLFCVDGVDPNCRNRAGYSPLSLAAMGGHTEVVKILIATNAVQLGMRDSQQLTPLVSSLGAGHDLICKLLLNSSAQDVGWDDIHPGGRTALSIAAGLSNEAIFDLLSGTGKVNPNSKSTSYRTPLSYASESGATEIVRRLLTTEGVDPDLADTNYGRTPLSWAAAKGHFEVVQLLLDSTGVDVSSRDFTYGRTPREWALAQKHSDVAHIIRQKEMRDAPDDVSEEMMSPERDGDGDVVLQSTLVLQGEGDRDGEVHVVKL</sequence>
<feature type="repeat" description="ANK" evidence="3">
    <location>
        <begin position="680"/>
        <end position="713"/>
    </location>
</feature>
<keyword evidence="7" id="KW-1185">Reference proteome</keyword>
<dbReference type="InterPro" id="IPR036770">
    <property type="entry name" value="Ankyrin_rpt-contain_sf"/>
</dbReference>
<evidence type="ECO:0000259" key="5">
    <source>
        <dbReference type="Pfam" id="PF22939"/>
    </source>
</evidence>
<dbReference type="InterPro" id="IPR050776">
    <property type="entry name" value="Ank_Repeat/CDKN_Inhibitor"/>
</dbReference>
<dbReference type="Pfam" id="PF22939">
    <property type="entry name" value="WHD_GPIID"/>
    <property type="match status" value="1"/>
</dbReference>
<evidence type="ECO:0000256" key="2">
    <source>
        <dbReference type="ARBA" id="ARBA00023043"/>
    </source>
</evidence>
<feature type="repeat" description="ANK" evidence="3">
    <location>
        <begin position="645"/>
        <end position="678"/>
    </location>
</feature>
<dbReference type="AlphaFoldDB" id="A0A1V6SMH1"/>
<evidence type="ECO:0000313" key="6">
    <source>
        <dbReference type="EMBL" id="OQE15156.1"/>
    </source>
</evidence>
<dbReference type="Pfam" id="PF12796">
    <property type="entry name" value="Ank_2"/>
    <property type="match status" value="2"/>
</dbReference>
<feature type="domain" description="GPI inositol-deacylase winged helix" evidence="5">
    <location>
        <begin position="123"/>
        <end position="212"/>
    </location>
</feature>
<dbReference type="Pfam" id="PF00023">
    <property type="entry name" value="Ank"/>
    <property type="match status" value="1"/>
</dbReference>
<gene>
    <name evidence="6" type="ORF">PENFLA_c033G07618</name>
</gene>
<protein>
    <recommendedName>
        <fullName evidence="5">GPI inositol-deacylase winged helix domain-containing protein</fullName>
    </recommendedName>
</protein>
<accession>A0A1V6SMH1</accession>
<dbReference type="GO" id="GO:0005634">
    <property type="term" value="C:nucleus"/>
    <property type="evidence" value="ECO:0007669"/>
    <property type="project" value="TreeGrafter"/>
</dbReference>
<dbReference type="OrthoDB" id="163438at2759"/>
<dbReference type="PROSITE" id="PS50297">
    <property type="entry name" value="ANK_REP_REGION"/>
    <property type="match status" value="2"/>
</dbReference>
<keyword evidence="2 3" id="KW-0040">ANK repeat</keyword>
<dbReference type="InterPro" id="IPR002110">
    <property type="entry name" value="Ankyrin_rpt"/>
</dbReference>
<name>A0A1V6SMH1_9EURO</name>
<dbReference type="PROSITE" id="PS50088">
    <property type="entry name" value="ANK_REPEAT"/>
    <property type="match status" value="3"/>
</dbReference>
<evidence type="ECO:0000313" key="7">
    <source>
        <dbReference type="Proteomes" id="UP000191342"/>
    </source>
</evidence>